<evidence type="ECO:0000256" key="1">
    <source>
        <dbReference type="ARBA" id="ARBA00004123"/>
    </source>
</evidence>
<reference evidence="4 5" key="1">
    <citation type="journal article" date="2014" name="MBio">
        <title>The Ordospora colligata genome; evolution of extreme reduction in microsporidia and host-to-parasite horizontal gene transfer.</title>
        <authorList>
            <person name="Pombert J.-F."/>
            <person name="Haag K.L."/>
            <person name="Beidas S."/>
            <person name="Ebert D."/>
            <person name="Keeling P.J."/>
        </authorList>
    </citation>
    <scope>NUCLEOTIDE SEQUENCE [LARGE SCALE GENOMIC DNA]</scope>
    <source>
        <strain evidence="4 5">OC4</strain>
    </source>
</reference>
<evidence type="ECO:0000256" key="3">
    <source>
        <dbReference type="ARBA" id="ARBA00023242"/>
    </source>
</evidence>
<dbReference type="EMBL" id="JOKQ01000004">
    <property type="protein sequence ID" value="KHN69860.1"/>
    <property type="molecule type" value="Genomic_DNA"/>
</dbReference>
<dbReference type="GO" id="GO:0042273">
    <property type="term" value="P:ribosomal large subunit biogenesis"/>
    <property type="evidence" value="ECO:0007669"/>
    <property type="project" value="TreeGrafter"/>
</dbReference>
<organism evidence="4 5">
    <name type="scientific">Ordospora colligata OC4</name>
    <dbReference type="NCBI Taxonomy" id="1354746"/>
    <lineage>
        <taxon>Eukaryota</taxon>
        <taxon>Fungi</taxon>
        <taxon>Fungi incertae sedis</taxon>
        <taxon>Microsporidia</taxon>
        <taxon>Ordosporidae</taxon>
        <taxon>Ordospora</taxon>
    </lineage>
</organism>
<dbReference type="STRING" id="1354746.A0A0B2ULK7"/>
<evidence type="ECO:0000256" key="2">
    <source>
        <dbReference type="ARBA" id="ARBA00005907"/>
    </source>
</evidence>
<keyword evidence="5" id="KW-1185">Reference proteome</keyword>
<dbReference type="GeneID" id="26261492"/>
<gene>
    <name evidence="4" type="ORF">M896_040530</name>
</gene>
<comment type="similarity">
    <text evidence="2">Belongs to the NOC2 family.</text>
</comment>
<dbReference type="InterPro" id="IPR005343">
    <property type="entry name" value="Noc2"/>
</dbReference>
<accession>A0A0B2ULK7</accession>
<comment type="caution">
    <text evidence="4">The sequence shown here is derived from an EMBL/GenBank/DDBJ whole genome shotgun (WGS) entry which is preliminary data.</text>
</comment>
<dbReference type="VEuPathDB" id="MicrosporidiaDB:M896_040530"/>
<dbReference type="OrthoDB" id="10266662at2759"/>
<comment type="subcellular location">
    <subcellularLocation>
        <location evidence="1">Nucleus</location>
    </subcellularLocation>
</comment>
<dbReference type="HOGENOM" id="CLU_1115748_0_0_1"/>
<evidence type="ECO:0000313" key="5">
    <source>
        <dbReference type="Proteomes" id="UP000031056"/>
    </source>
</evidence>
<dbReference type="RefSeq" id="XP_014563902.1">
    <property type="nucleotide sequence ID" value="XM_014708416.1"/>
</dbReference>
<dbReference type="Pfam" id="PF03715">
    <property type="entry name" value="Noc2"/>
    <property type="match status" value="1"/>
</dbReference>
<dbReference type="GO" id="GO:0030691">
    <property type="term" value="C:Noc2p-Noc3p complex"/>
    <property type="evidence" value="ECO:0007669"/>
    <property type="project" value="TreeGrafter"/>
</dbReference>
<dbReference type="GO" id="GO:0005730">
    <property type="term" value="C:nucleolus"/>
    <property type="evidence" value="ECO:0007669"/>
    <property type="project" value="TreeGrafter"/>
</dbReference>
<protein>
    <submittedName>
        <fullName evidence="4">Uncharacterized protein</fullName>
    </submittedName>
</protein>
<keyword evidence="3" id="KW-0539">Nucleus</keyword>
<dbReference type="PANTHER" id="PTHR12687:SF4">
    <property type="entry name" value="NUCLEOLAR COMPLEX PROTEIN 2 HOMOLOG"/>
    <property type="match status" value="1"/>
</dbReference>
<dbReference type="AlphaFoldDB" id="A0A0B2ULK7"/>
<dbReference type="GO" id="GO:0005654">
    <property type="term" value="C:nucleoplasm"/>
    <property type="evidence" value="ECO:0007669"/>
    <property type="project" value="TreeGrafter"/>
</dbReference>
<proteinExistence type="inferred from homology"/>
<sequence length="252" mass="29127">MLNKVKTNDARACTESYLAKLYISQPISLPDDISKYVLNPINVEGEIAYLEKYIDASDADLTRIIFIIEVLGKCARKHSEFRTYMKVITKILEKYKEYQYSIFCLRIIKLIVSSRFYTPISFYLIRILKDAISSRNIVASNKKVDYDSIKPNQERTKSEEHQMFVITEVNSLIIMHLSTFSKNIGFPELSALVINELKKLKIGIYREMIENIIACIAKQRDHVIEKRSKLKLNGIDGKAIALFESTVERTLQ</sequence>
<name>A0A0B2ULK7_9MICR</name>
<evidence type="ECO:0000313" key="4">
    <source>
        <dbReference type="EMBL" id="KHN69860.1"/>
    </source>
</evidence>
<dbReference type="PANTHER" id="PTHR12687">
    <property type="entry name" value="NUCLEOLAR COMPLEX 2 AND RAD4-RELATED"/>
    <property type="match status" value="1"/>
</dbReference>
<dbReference type="Proteomes" id="UP000031056">
    <property type="component" value="Unassembled WGS sequence"/>
</dbReference>
<dbReference type="GO" id="GO:0030690">
    <property type="term" value="C:Noc1p-Noc2p complex"/>
    <property type="evidence" value="ECO:0007669"/>
    <property type="project" value="TreeGrafter"/>
</dbReference>
<dbReference type="InParanoid" id="A0A0B2ULK7"/>